<dbReference type="RefSeq" id="WP_101833624.1">
    <property type="nucleotide sequence ID" value="NZ_FZMO01000379.1"/>
</dbReference>
<dbReference type="AlphaFoldDB" id="A0A2I2KXF9"/>
<sequence length="299" mass="32146">MTRYEDDEFALLRENADEAGIPWGGQPTVRRVSTDVGGGQKASALLWGDEPPKVVFLHGGAQNAHTWDTVILALGLPALAVDLPGHGHSDWRADRDYMAWRAAEAVDPVLRAWAPVADAVVGMSLGGLTTIRLTAIAPDLVRRGVIVDVTPSVGLRQPSMTRAERGTTALVEGPASFATFEEIVKLTAAAAPHRPLSNIRRGVLHNTRRRPDGRWEWRYDRLSGGDGFATLWEDVSAAKVPLTLVRGGASIFTADEDAEEFVRRSPSAQVHVVPGAGHSVQSDSPLPLAAIIREALARS</sequence>
<dbReference type="Pfam" id="PF12697">
    <property type="entry name" value="Abhydrolase_6"/>
    <property type="match status" value="1"/>
</dbReference>
<dbReference type="SUPFAM" id="SSF53474">
    <property type="entry name" value="alpha/beta-Hydrolases"/>
    <property type="match status" value="1"/>
</dbReference>
<keyword evidence="3" id="KW-1185">Reference proteome</keyword>
<dbReference type="Gene3D" id="3.40.50.1820">
    <property type="entry name" value="alpha/beta hydrolase"/>
    <property type="match status" value="1"/>
</dbReference>
<dbReference type="EMBL" id="FZMO01000379">
    <property type="protein sequence ID" value="SNQ50347.1"/>
    <property type="molecule type" value="Genomic_DNA"/>
</dbReference>
<name>A0A2I2KXF9_9ACTN</name>
<evidence type="ECO:0000313" key="2">
    <source>
        <dbReference type="EMBL" id="SNQ50347.1"/>
    </source>
</evidence>
<dbReference type="InterPro" id="IPR029058">
    <property type="entry name" value="AB_hydrolase_fold"/>
</dbReference>
<dbReference type="OrthoDB" id="63519at2"/>
<dbReference type="Proteomes" id="UP000234331">
    <property type="component" value="Unassembled WGS sequence"/>
</dbReference>
<gene>
    <name evidence="2" type="ORF">FRACA_440044</name>
</gene>
<proteinExistence type="predicted"/>
<dbReference type="InterPro" id="IPR050228">
    <property type="entry name" value="Carboxylesterase_BioH"/>
</dbReference>
<organism evidence="2 3">
    <name type="scientific">Frankia canadensis</name>
    <dbReference type="NCBI Taxonomy" id="1836972"/>
    <lineage>
        <taxon>Bacteria</taxon>
        <taxon>Bacillati</taxon>
        <taxon>Actinomycetota</taxon>
        <taxon>Actinomycetes</taxon>
        <taxon>Frankiales</taxon>
        <taxon>Frankiaceae</taxon>
        <taxon>Frankia</taxon>
    </lineage>
</organism>
<accession>A0A2I2KXF9</accession>
<dbReference type="PANTHER" id="PTHR43194">
    <property type="entry name" value="HYDROLASE ALPHA/BETA FOLD FAMILY"/>
    <property type="match status" value="1"/>
</dbReference>
<feature type="domain" description="AB hydrolase-1" evidence="1">
    <location>
        <begin position="54"/>
        <end position="290"/>
    </location>
</feature>
<dbReference type="InterPro" id="IPR000073">
    <property type="entry name" value="AB_hydrolase_1"/>
</dbReference>
<evidence type="ECO:0000313" key="3">
    <source>
        <dbReference type="Proteomes" id="UP000234331"/>
    </source>
</evidence>
<reference evidence="2 3" key="1">
    <citation type="submission" date="2017-06" db="EMBL/GenBank/DDBJ databases">
        <authorList>
            <person name="Kim H.J."/>
            <person name="Triplett B.A."/>
        </authorList>
    </citation>
    <scope>NUCLEOTIDE SEQUENCE [LARGE SCALE GENOMIC DNA]</scope>
    <source>
        <strain evidence="2">FRACA_ARgP5</strain>
    </source>
</reference>
<protein>
    <submittedName>
        <fullName evidence="2">Putative hydrolase</fullName>
    </submittedName>
</protein>
<dbReference type="GO" id="GO:0016787">
    <property type="term" value="F:hydrolase activity"/>
    <property type="evidence" value="ECO:0007669"/>
    <property type="project" value="UniProtKB-KW"/>
</dbReference>
<evidence type="ECO:0000259" key="1">
    <source>
        <dbReference type="Pfam" id="PF12697"/>
    </source>
</evidence>
<dbReference type="PANTHER" id="PTHR43194:SF2">
    <property type="entry name" value="PEROXISOMAL MEMBRANE PROTEIN LPX1"/>
    <property type="match status" value="1"/>
</dbReference>
<keyword evidence="2" id="KW-0378">Hydrolase</keyword>